<dbReference type="GO" id="GO:0004357">
    <property type="term" value="F:glutamate-cysteine ligase activity"/>
    <property type="evidence" value="ECO:0007669"/>
    <property type="project" value="UniProtKB-EC"/>
</dbReference>
<dbReference type="SUPFAM" id="SSF55931">
    <property type="entry name" value="Glutamine synthetase/guanido kinase"/>
    <property type="match status" value="1"/>
</dbReference>
<dbReference type="PANTHER" id="PTHR36510:SF1">
    <property type="entry name" value="GLUTAMATE--CYSTEINE LIGASE 2-RELATED"/>
    <property type="match status" value="1"/>
</dbReference>
<feature type="compositionally biased region" description="Low complexity" evidence="6">
    <location>
        <begin position="257"/>
        <end position="284"/>
    </location>
</feature>
<comment type="function">
    <text evidence="5">ATP-dependent carboxylate-amine ligase which exhibits weak glutamate--cysteine ligase activity.</text>
</comment>
<evidence type="ECO:0000256" key="2">
    <source>
        <dbReference type="ARBA" id="ARBA00022741"/>
    </source>
</evidence>
<name>A0AA37X807_9MICO</name>
<dbReference type="HAMAP" id="MF_01609">
    <property type="entry name" value="Glu_cys_ligase_2"/>
    <property type="match status" value="1"/>
</dbReference>
<evidence type="ECO:0000256" key="3">
    <source>
        <dbReference type="ARBA" id="ARBA00022840"/>
    </source>
</evidence>
<evidence type="ECO:0000256" key="6">
    <source>
        <dbReference type="SAM" id="MobiDB-lite"/>
    </source>
</evidence>
<reference evidence="7 8" key="1">
    <citation type="journal article" date="2014" name="Int. J. Syst. Evol. Microbiol.">
        <title>Complete genome sequence of Corynebacterium casei LMG S-19264T (=DSM 44701T), isolated from a smear-ripened cheese.</title>
        <authorList>
            <consortium name="US DOE Joint Genome Institute (JGI-PGF)"/>
            <person name="Walter F."/>
            <person name="Albersmeier A."/>
            <person name="Kalinowski J."/>
            <person name="Ruckert C."/>
        </authorList>
    </citation>
    <scope>NUCLEOTIDE SEQUENCE [LARGE SCALE GENOMIC DNA]</scope>
    <source>
        <strain evidence="7 8">NBRC 112289</strain>
    </source>
</reference>
<evidence type="ECO:0000256" key="5">
    <source>
        <dbReference type="HAMAP-Rule" id="MF_01609"/>
    </source>
</evidence>
<dbReference type="GO" id="GO:0042398">
    <property type="term" value="P:modified amino acid biosynthetic process"/>
    <property type="evidence" value="ECO:0007669"/>
    <property type="project" value="InterPro"/>
</dbReference>
<dbReference type="Pfam" id="PF04107">
    <property type="entry name" value="GCS2"/>
    <property type="match status" value="1"/>
</dbReference>
<proteinExistence type="inferred from homology"/>
<accession>A0AA37X807</accession>
<feature type="region of interest" description="Disordered" evidence="6">
    <location>
        <begin position="234"/>
        <end position="314"/>
    </location>
</feature>
<comment type="caution">
    <text evidence="7">The sequence shown here is derived from an EMBL/GenBank/DDBJ whole genome shotgun (WGS) entry which is preliminary data.</text>
</comment>
<gene>
    <name evidence="7" type="ORF">GCM10025874_02070</name>
</gene>
<protein>
    <recommendedName>
        <fullName evidence="5">Putative glutamate--cysteine ligase 2</fullName>
        <ecNumber evidence="5">6.3.2.2</ecNumber>
    </recommendedName>
    <alternativeName>
        <fullName evidence="5">Gamma-glutamylcysteine synthetase 2</fullName>
        <shortName evidence="5">GCS 2</shortName>
        <shortName evidence="5">Gamma-GCS 2</shortName>
    </alternativeName>
</protein>
<keyword evidence="2 5" id="KW-0547">Nucleotide-binding</keyword>
<dbReference type="GO" id="GO:0005524">
    <property type="term" value="F:ATP binding"/>
    <property type="evidence" value="ECO:0007669"/>
    <property type="project" value="UniProtKB-KW"/>
</dbReference>
<keyword evidence="3 5" id="KW-0067">ATP-binding</keyword>
<organism evidence="7 8">
    <name type="scientific">Arenivirga flava</name>
    <dbReference type="NCBI Taxonomy" id="1930060"/>
    <lineage>
        <taxon>Bacteria</taxon>
        <taxon>Bacillati</taxon>
        <taxon>Actinomycetota</taxon>
        <taxon>Actinomycetes</taxon>
        <taxon>Micrococcales</taxon>
        <taxon>Microbacteriaceae</taxon>
        <taxon>Arenivirga</taxon>
    </lineage>
</organism>
<dbReference type="EMBL" id="BSUL01000001">
    <property type="protein sequence ID" value="GMA26954.1"/>
    <property type="molecule type" value="Genomic_DNA"/>
</dbReference>
<dbReference type="InterPro" id="IPR006336">
    <property type="entry name" value="GCS2"/>
</dbReference>
<comment type="catalytic activity">
    <reaction evidence="4 5">
        <text>L-cysteine + L-glutamate + ATP = gamma-L-glutamyl-L-cysteine + ADP + phosphate + H(+)</text>
        <dbReference type="Rhea" id="RHEA:13285"/>
        <dbReference type="ChEBI" id="CHEBI:15378"/>
        <dbReference type="ChEBI" id="CHEBI:29985"/>
        <dbReference type="ChEBI" id="CHEBI:30616"/>
        <dbReference type="ChEBI" id="CHEBI:35235"/>
        <dbReference type="ChEBI" id="CHEBI:43474"/>
        <dbReference type="ChEBI" id="CHEBI:58173"/>
        <dbReference type="ChEBI" id="CHEBI:456216"/>
        <dbReference type="EC" id="6.3.2.2"/>
    </reaction>
</comment>
<evidence type="ECO:0000313" key="7">
    <source>
        <dbReference type="EMBL" id="GMA26954.1"/>
    </source>
</evidence>
<dbReference type="EC" id="6.3.2.2" evidence="5"/>
<dbReference type="Proteomes" id="UP001157160">
    <property type="component" value="Unassembled WGS sequence"/>
</dbReference>
<comment type="similarity">
    <text evidence="5">Belongs to the glutamate--cysteine ligase type 2 family. YbdK subfamily.</text>
</comment>
<evidence type="ECO:0000256" key="4">
    <source>
        <dbReference type="ARBA" id="ARBA00048819"/>
    </source>
</evidence>
<dbReference type="InterPro" id="IPR014746">
    <property type="entry name" value="Gln_synth/guanido_kin_cat_dom"/>
</dbReference>
<dbReference type="InterPro" id="IPR011793">
    <property type="entry name" value="YbdK"/>
</dbReference>
<feature type="compositionally biased region" description="Polar residues" evidence="6">
    <location>
        <begin position="301"/>
        <end position="314"/>
    </location>
</feature>
<evidence type="ECO:0000313" key="8">
    <source>
        <dbReference type="Proteomes" id="UP001157160"/>
    </source>
</evidence>
<dbReference type="InterPro" id="IPR050141">
    <property type="entry name" value="GCL_type2/YbdK_subfam"/>
</dbReference>
<keyword evidence="8" id="KW-1185">Reference proteome</keyword>
<sequence length="314" mass="33691">MGAQPASIDFARSPRSSVGVEWELALVDRGSGELVPLADDVLAAARLPAHPNGPNLHREFLTNTVELVSGAHERVGSAVADLGAGLDAVLAASHPLGIDPIGSGTHPFSRWADQEVTARERYATLVDRARWWGRQMTIWGVHVHVGIERRDKVLPIMNALLTYFPHLQALSASSPFWEGDDTGYASNRALVYQQLPTAGLPYPLEDWAAYERVVGDLRHTGVIEHHSELRWDLRPSPAGAPSRCASATDRRPCGRWPCSRRSCSASSSTSPSGSTGASGSTCCRRGSPARTSGGRRGTAWRRSSSATRPGTSGS</sequence>
<dbReference type="NCBIfam" id="TIGR02050">
    <property type="entry name" value="gshA_cyan_rel"/>
    <property type="match status" value="1"/>
</dbReference>
<evidence type="ECO:0000256" key="1">
    <source>
        <dbReference type="ARBA" id="ARBA00022598"/>
    </source>
</evidence>
<dbReference type="AlphaFoldDB" id="A0AA37X807"/>
<keyword evidence="1 5" id="KW-0436">Ligase</keyword>
<dbReference type="PANTHER" id="PTHR36510">
    <property type="entry name" value="GLUTAMATE--CYSTEINE LIGASE 2-RELATED"/>
    <property type="match status" value="1"/>
</dbReference>
<dbReference type="Gene3D" id="3.30.590.20">
    <property type="match status" value="1"/>
</dbReference>